<accession>A0ABS6KF95</accession>
<dbReference type="RefSeq" id="WP_217154282.1">
    <property type="nucleotide sequence ID" value="NZ_VOMB01000001.1"/>
</dbReference>
<keyword evidence="4" id="KW-1185">Reference proteome</keyword>
<feature type="domain" description="Type I restriction modification DNA specificity" evidence="2">
    <location>
        <begin position="69"/>
        <end position="166"/>
    </location>
</feature>
<dbReference type="Pfam" id="PF01420">
    <property type="entry name" value="Methylase_S"/>
    <property type="match status" value="1"/>
</dbReference>
<reference evidence="3 4" key="1">
    <citation type="journal article" date="2021" name="Sci. Rep.">
        <title>Phenotypic and genomic hallmarks of a novel, potentially pathogenic rapidly growing Mycobacterium species related to the Mycobacterium fortuitum complex.</title>
        <authorList>
            <person name="Gharbi R."/>
            <person name="Khanna V."/>
            <person name="Frigui W."/>
            <person name="Mhenni B."/>
            <person name="Brosch R."/>
            <person name="Mardassi H."/>
        </authorList>
    </citation>
    <scope>NUCLEOTIDE SEQUENCE [LARGE SCALE GENOMIC DNA]</scope>
    <source>
        <strain evidence="3 4">TNTM28</strain>
    </source>
</reference>
<sequence length="388" mass="42860">MSLNLDKSAWKRVAFGDVVRNVNQTVRNIDEAGTDQIIAMEHMDPGELKISRWGSTEDGTTFTRRVKPGQTLFGKRRAYQRKVACAEFEAICSGDIYTFEADEAQMVGEFLPFLVQSNEFFDHALGTSAGSLSPRTNWRDLANFEFDLPPLDEQRRIADLLWAVERERRSLMALLRELDCIRSVVRNELFEGLSAATMRFDAVCMIGSQNGLALKKSQRAGEVPMVNMGEMFRGEVISADGDYERVVAPDESFLLAQGDLLFARRSIVFEGAGACCLVPELDEPYTFESSVIRSRVALDVADPSFVLHFFRSDRGRDLMSSIVRRGPVSGIAGTDLRGLKLPVPDRTVQAVVVDTIDRAGSATAAVQGRLVASTVLLRTVSAEVFGGN</sequence>
<dbReference type="PANTHER" id="PTHR43140:SF1">
    <property type="entry name" value="TYPE I RESTRICTION ENZYME ECOKI SPECIFICITY SUBUNIT"/>
    <property type="match status" value="1"/>
</dbReference>
<evidence type="ECO:0000256" key="1">
    <source>
        <dbReference type="ARBA" id="ARBA00038652"/>
    </source>
</evidence>
<evidence type="ECO:0000259" key="2">
    <source>
        <dbReference type="Pfam" id="PF01420"/>
    </source>
</evidence>
<proteinExistence type="predicted"/>
<dbReference type="EMBL" id="VOMB01000001">
    <property type="protein sequence ID" value="MBU9762244.1"/>
    <property type="molecule type" value="Genomic_DNA"/>
</dbReference>
<name>A0ABS6KF95_9MYCO</name>
<dbReference type="PANTHER" id="PTHR43140">
    <property type="entry name" value="TYPE-1 RESTRICTION ENZYME ECOKI SPECIFICITY PROTEIN"/>
    <property type="match status" value="1"/>
</dbReference>
<comment type="subunit">
    <text evidence="1">The methyltransferase is composed of M and S polypeptides.</text>
</comment>
<evidence type="ECO:0000313" key="3">
    <source>
        <dbReference type="EMBL" id="MBU9762244.1"/>
    </source>
</evidence>
<evidence type="ECO:0000313" key="4">
    <source>
        <dbReference type="Proteomes" id="UP000812982"/>
    </source>
</evidence>
<protein>
    <recommendedName>
        <fullName evidence="2">Type I restriction modification DNA specificity domain-containing protein</fullName>
    </recommendedName>
</protein>
<dbReference type="Proteomes" id="UP000812982">
    <property type="component" value="Unassembled WGS sequence"/>
</dbReference>
<gene>
    <name evidence="3" type="ORF">FR943_00015</name>
</gene>
<dbReference type="InterPro" id="IPR000055">
    <property type="entry name" value="Restrct_endonuc_typeI_TRD"/>
</dbReference>
<organism evidence="3 4">
    <name type="scientific">[Mycobacterium] fortunisiensis</name>
    <dbReference type="NCBI Taxonomy" id="2600579"/>
    <lineage>
        <taxon>Bacteria</taxon>
        <taxon>Bacillati</taxon>
        <taxon>Actinomycetota</taxon>
        <taxon>Actinomycetes</taxon>
        <taxon>Mycobacteriales</taxon>
        <taxon>Mycobacteriaceae</taxon>
        <taxon>Mycolicibacterium</taxon>
    </lineage>
</organism>
<comment type="caution">
    <text evidence="3">The sequence shown here is derived from an EMBL/GenBank/DDBJ whole genome shotgun (WGS) entry which is preliminary data.</text>
</comment>
<dbReference type="InterPro" id="IPR051212">
    <property type="entry name" value="Type-I_RE_S_subunit"/>
</dbReference>